<reference evidence="10 11" key="1">
    <citation type="submission" date="2016-07" db="EMBL/GenBank/DDBJ databases">
        <title>Caryophanon tenue genome sequencing.</title>
        <authorList>
            <person name="Verma A."/>
            <person name="Pal Y."/>
            <person name="Krishnamurthi S."/>
        </authorList>
    </citation>
    <scope>NUCLEOTIDE SEQUENCE [LARGE SCALE GENOMIC DNA]</scope>
    <source>
        <strain evidence="10 11">DSM 14152</strain>
    </source>
</reference>
<comment type="cofactor">
    <cofactor evidence="1 9">
        <name>Mg(2+)</name>
        <dbReference type="ChEBI" id="CHEBI:18420"/>
    </cofactor>
</comment>
<dbReference type="GO" id="GO:0043571">
    <property type="term" value="P:maintenance of CRISPR repeat elements"/>
    <property type="evidence" value="ECO:0007669"/>
    <property type="project" value="UniProtKB-UniRule"/>
</dbReference>
<dbReference type="InterPro" id="IPR019199">
    <property type="entry name" value="Virulence_VapD/CRISPR_Cas2"/>
</dbReference>
<evidence type="ECO:0000313" key="10">
    <source>
        <dbReference type="EMBL" id="OCS86658.1"/>
    </source>
</evidence>
<dbReference type="NCBIfam" id="TIGR01573">
    <property type="entry name" value="cas2"/>
    <property type="match status" value="1"/>
</dbReference>
<evidence type="ECO:0000256" key="9">
    <source>
        <dbReference type="HAMAP-Rule" id="MF_01471"/>
    </source>
</evidence>
<dbReference type="STRING" id="33978.A6M13_12650"/>
<organism evidence="10 11">
    <name type="scientific">Caryophanon tenue</name>
    <dbReference type="NCBI Taxonomy" id="33978"/>
    <lineage>
        <taxon>Bacteria</taxon>
        <taxon>Bacillati</taxon>
        <taxon>Bacillota</taxon>
        <taxon>Bacilli</taxon>
        <taxon>Bacillales</taxon>
        <taxon>Caryophanaceae</taxon>
        <taxon>Caryophanon</taxon>
    </lineage>
</organism>
<evidence type="ECO:0000256" key="7">
    <source>
        <dbReference type="ARBA" id="ARBA00022842"/>
    </source>
</evidence>
<dbReference type="Proteomes" id="UP000093199">
    <property type="component" value="Unassembled WGS sequence"/>
</dbReference>
<keyword evidence="5 9" id="KW-0255">Endonuclease</keyword>
<keyword evidence="4 9" id="KW-0479">Metal-binding</keyword>
<dbReference type="AlphaFoldDB" id="A0A1C0YHJ4"/>
<dbReference type="RefSeq" id="WP_066544520.1">
    <property type="nucleotide sequence ID" value="NZ_MASJ01000009.1"/>
</dbReference>
<dbReference type="GO" id="GO:0046872">
    <property type="term" value="F:metal ion binding"/>
    <property type="evidence" value="ECO:0007669"/>
    <property type="project" value="UniProtKB-UniRule"/>
</dbReference>
<evidence type="ECO:0000256" key="2">
    <source>
        <dbReference type="ARBA" id="ARBA00009959"/>
    </source>
</evidence>
<keyword evidence="7 9" id="KW-0460">Magnesium</keyword>
<feature type="binding site" evidence="9">
    <location>
        <position position="15"/>
    </location>
    <ligand>
        <name>Mg(2+)</name>
        <dbReference type="ChEBI" id="CHEBI:18420"/>
        <note>catalytic</note>
    </ligand>
</feature>
<dbReference type="EMBL" id="MASJ01000009">
    <property type="protein sequence ID" value="OCS86658.1"/>
    <property type="molecule type" value="Genomic_DNA"/>
</dbReference>
<dbReference type="GO" id="GO:0004521">
    <property type="term" value="F:RNA endonuclease activity"/>
    <property type="evidence" value="ECO:0007669"/>
    <property type="project" value="InterPro"/>
</dbReference>
<keyword evidence="8 9" id="KW-0051">Antiviral defense</keyword>
<dbReference type="Pfam" id="PF09827">
    <property type="entry name" value="CRISPR_Cas2"/>
    <property type="match status" value="1"/>
</dbReference>
<dbReference type="PANTHER" id="PTHR34405:SF1">
    <property type="entry name" value="CRISPR-ASSOCIATED ENDORIBONUCLEASE CAS2"/>
    <property type="match status" value="1"/>
</dbReference>
<dbReference type="Gene3D" id="3.30.70.240">
    <property type="match status" value="1"/>
</dbReference>
<comment type="caution">
    <text evidence="10">The sequence shown here is derived from an EMBL/GenBank/DDBJ whole genome shotgun (WGS) entry which is preliminary data.</text>
</comment>
<protein>
    <recommendedName>
        <fullName evidence="9">CRISPR-associated endoribonuclease Cas2</fullName>
        <ecNumber evidence="9">3.1.-.-</ecNumber>
    </recommendedName>
</protein>
<evidence type="ECO:0000256" key="6">
    <source>
        <dbReference type="ARBA" id="ARBA00022801"/>
    </source>
</evidence>
<comment type="subunit">
    <text evidence="9">Homodimer, forms a heterotetramer with a Cas1 homodimer.</text>
</comment>
<keyword evidence="3 9" id="KW-0540">Nuclease</keyword>
<comment type="similarity">
    <text evidence="2 9">Belongs to the CRISPR-associated endoribonuclease Cas2 protein family.</text>
</comment>
<sequence length="94" mass="11188">MSRKFNANYAFVFYDINEKRVNKVFKVCKKYLEHYQYSVFRGPITPSNIRALKNEIQNIINPEEDRVSFILMMNDKAFGEIELGRKKADDDLFL</sequence>
<accession>A0A1C0YHJ4</accession>
<evidence type="ECO:0000313" key="11">
    <source>
        <dbReference type="Proteomes" id="UP000093199"/>
    </source>
</evidence>
<dbReference type="InterPro" id="IPR021127">
    <property type="entry name" value="CRISPR_associated_Cas2"/>
</dbReference>
<evidence type="ECO:0000256" key="1">
    <source>
        <dbReference type="ARBA" id="ARBA00001946"/>
    </source>
</evidence>
<name>A0A1C0YHJ4_9BACL</name>
<dbReference type="GO" id="GO:0016787">
    <property type="term" value="F:hydrolase activity"/>
    <property type="evidence" value="ECO:0007669"/>
    <property type="project" value="UniProtKB-KW"/>
</dbReference>
<proteinExistence type="inferred from homology"/>
<dbReference type="CDD" id="cd09725">
    <property type="entry name" value="Cas2_I_II_III"/>
    <property type="match status" value="1"/>
</dbReference>
<evidence type="ECO:0000256" key="4">
    <source>
        <dbReference type="ARBA" id="ARBA00022723"/>
    </source>
</evidence>
<comment type="function">
    <text evidence="9">CRISPR (clustered regularly interspaced short palindromic repeat), is an adaptive immune system that provides protection against mobile genetic elements (viruses, transposable elements and conjugative plasmids). CRISPR clusters contain sequences complementary to antecedent mobile elements and target invading nucleic acids. CRISPR clusters are transcribed and processed into CRISPR RNA (crRNA). Functions as a ssRNA-specific endoribonuclease. Involved in the integration of spacer DNA into the CRISPR cassette.</text>
</comment>
<keyword evidence="6 9" id="KW-0378">Hydrolase</keyword>
<evidence type="ECO:0000256" key="3">
    <source>
        <dbReference type="ARBA" id="ARBA00022722"/>
    </source>
</evidence>
<gene>
    <name evidence="9" type="primary">cas2</name>
    <name evidence="10" type="ORF">A6M13_12650</name>
</gene>
<evidence type="ECO:0000256" key="5">
    <source>
        <dbReference type="ARBA" id="ARBA00022759"/>
    </source>
</evidence>
<dbReference type="EC" id="3.1.-.-" evidence="9"/>
<dbReference type="GO" id="GO:0051607">
    <property type="term" value="P:defense response to virus"/>
    <property type="evidence" value="ECO:0007669"/>
    <property type="project" value="UniProtKB-UniRule"/>
</dbReference>
<dbReference type="PANTHER" id="PTHR34405">
    <property type="entry name" value="CRISPR-ASSOCIATED ENDORIBONUCLEASE CAS2"/>
    <property type="match status" value="1"/>
</dbReference>
<dbReference type="SUPFAM" id="SSF143430">
    <property type="entry name" value="TTP0101/SSO1404-like"/>
    <property type="match status" value="1"/>
</dbReference>
<dbReference type="OrthoDB" id="279819at2"/>
<evidence type="ECO:0000256" key="8">
    <source>
        <dbReference type="ARBA" id="ARBA00023118"/>
    </source>
</evidence>
<dbReference type="HAMAP" id="MF_01471">
    <property type="entry name" value="Cas2"/>
    <property type="match status" value="1"/>
</dbReference>
<keyword evidence="11" id="KW-1185">Reference proteome</keyword>